<dbReference type="InterPro" id="IPR001206">
    <property type="entry name" value="Diacylglycerol_kinase_cat_dom"/>
</dbReference>
<dbReference type="Pfam" id="PF00781">
    <property type="entry name" value="DAGK_cat"/>
    <property type="match status" value="1"/>
</dbReference>
<keyword evidence="3" id="KW-1185">Reference proteome</keyword>
<dbReference type="Gene3D" id="2.60.200.40">
    <property type="match status" value="1"/>
</dbReference>
<accession>A0A368Y5X2</accession>
<dbReference type="InterPro" id="IPR016064">
    <property type="entry name" value="NAD/diacylglycerol_kinase_sf"/>
</dbReference>
<keyword evidence="2" id="KW-0418">Kinase</keyword>
<dbReference type="SUPFAM" id="SSF111331">
    <property type="entry name" value="NAD kinase/diacylglycerol kinase-like"/>
    <property type="match status" value="1"/>
</dbReference>
<keyword evidence="2" id="KW-0808">Transferase</keyword>
<evidence type="ECO:0000313" key="3">
    <source>
        <dbReference type="Proteomes" id="UP000252884"/>
    </source>
</evidence>
<proteinExistence type="predicted"/>
<evidence type="ECO:0000259" key="1">
    <source>
        <dbReference type="PROSITE" id="PS50146"/>
    </source>
</evidence>
<dbReference type="GO" id="GO:0016301">
    <property type="term" value="F:kinase activity"/>
    <property type="evidence" value="ECO:0007669"/>
    <property type="project" value="UniProtKB-KW"/>
</dbReference>
<dbReference type="SMART" id="SM00046">
    <property type="entry name" value="DAGKc"/>
    <property type="match status" value="1"/>
</dbReference>
<protein>
    <submittedName>
        <fullName evidence="2">Diacylglycerol kinase family enzyme</fullName>
    </submittedName>
</protein>
<dbReference type="PROSITE" id="PS50146">
    <property type="entry name" value="DAGK"/>
    <property type="match status" value="1"/>
</dbReference>
<dbReference type="Proteomes" id="UP000252884">
    <property type="component" value="Unassembled WGS sequence"/>
</dbReference>
<name>A0A368Y5X2_9BURK</name>
<feature type="domain" description="DAGKc" evidence="1">
    <location>
        <begin position="27"/>
        <end position="160"/>
    </location>
</feature>
<dbReference type="EMBL" id="QPJK01000002">
    <property type="protein sequence ID" value="RCW74227.1"/>
    <property type="molecule type" value="Genomic_DNA"/>
</dbReference>
<comment type="caution">
    <text evidence="2">The sequence shown here is derived from an EMBL/GenBank/DDBJ whole genome shotgun (WGS) entry which is preliminary data.</text>
</comment>
<dbReference type="PANTHER" id="PTHR12358">
    <property type="entry name" value="SPHINGOSINE KINASE"/>
    <property type="match status" value="1"/>
</dbReference>
<organism evidence="2 3">
    <name type="scientific">Pseudorhodoferax soli</name>
    <dbReference type="NCBI Taxonomy" id="545864"/>
    <lineage>
        <taxon>Bacteria</taxon>
        <taxon>Pseudomonadati</taxon>
        <taxon>Pseudomonadota</taxon>
        <taxon>Betaproteobacteria</taxon>
        <taxon>Burkholderiales</taxon>
        <taxon>Comamonadaceae</taxon>
    </lineage>
</organism>
<dbReference type="InterPro" id="IPR050187">
    <property type="entry name" value="Lipid_Phosphate_FormReg"/>
</dbReference>
<gene>
    <name evidence="2" type="ORF">DES41_102548</name>
</gene>
<dbReference type="AlphaFoldDB" id="A0A368Y5X2"/>
<dbReference type="OrthoDB" id="142078at2"/>
<evidence type="ECO:0000313" key="2">
    <source>
        <dbReference type="EMBL" id="RCW74227.1"/>
    </source>
</evidence>
<dbReference type="PANTHER" id="PTHR12358:SF54">
    <property type="entry name" value="SPHINGOSINE KINASE RELATED PROTEIN"/>
    <property type="match status" value="1"/>
</dbReference>
<sequence length="339" mass="36888">MRPCVALLSCRPVTLPTAVASAPPEFAADGPLLIVLNAGSGRADADETQRTISAILDAAGRPHEVLRIERGMDVAQVAAEAVRRAQGRRGAVVAAGGDGTLNAVAQVVLPAGLPFGVLPQGTFNYFSRAHGISSDTEQATRALLRARPEPVQVGLVNERLFLVNASVGLYPQLLEDREAYKQRYGRSRLVALWSALVTLLHVYRPLRLQIECQGRQQPVRTSTLFVGNNRLQLQQIGVPEADLLAEGQLVALMLRPVRTLAMLGLMLRGAFGRLGEAEDVLRFGFERLGMRPAAPRRTARVKVATDGEICWLRAPLTFRVSPRPLWLLTPLPEDRVEPA</sequence>
<reference evidence="2 3" key="1">
    <citation type="submission" date="2018-07" db="EMBL/GenBank/DDBJ databases">
        <title>Genomic Encyclopedia of Type Strains, Phase IV (KMG-IV): sequencing the most valuable type-strain genomes for metagenomic binning, comparative biology and taxonomic classification.</title>
        <authorList>
            <person name="Goeker M."/>
        </authorList>
    </citation>
    <scope>NUCLEOTIDE SEQUENCE [LARGE SCALE GENOMIC DNA]</scope>
    <source>
        <strain evidence="2 3">DSM 21634</strain>
    </source>
</reference>
<dbReference type="Gene3D" id="3.40.50.10330">
    <property type="entry name" value="Probable inorganic polyphosphate/atp-NAD kinase, domain 1"/>
    <property type="match status" value="1"/>
</dbReference>
<dbReference type="InterPro" id="IPR017438">
    <property type="entry name" value="ATP-NAD_kinase_N"/>
</dbReference>